<accession>A0A0L6VEE4</accession>
<organism evidence="1 2">
    <name type="scientific">Puccinia sorghi</name>
    <dbReference type="NCBI Taxonomy" id="27349"/>
    <lineage>
        <taxon>Eukaryota</taxon>
        <taxon>Fungi</taxon>
        <taxon>Dikarya</taxon>
        <taxon>Basidiomycota</taxon>
        <taxon>Pucciniomycotina</taxon>
        <taxon>Pucciniomycetes</taxon>
        <taxon>Pucciniales</taxon>
        <taxon>Pucciniaceae</taxon>
        <taxon>Puccinia</taxon>
    </lineage>
</organism>
<comment type="caution">
    <text evidence="1">The sequence shown here is derived from an EMBL/GenBank/DDBJ whole genome shotgun (WGS) entry which is preliminary data.</text>
</comment>
<keyword evidence="2" id="KW-1185">Reference proteome</keyword>
<feature type="non-terminal residue" evidence="1">
    <location>
        <position position="153"/>
    </location>
</feature>
<protein>
    <submittedName>
        <fullName evidence="1">Uncharacterized protein</fullName>
    </submittedName>
</protein>
<proteinExistence type="predicted"/>
<dbReference type="VEuPathDB" id="FungiDB:VP01_1793g6"/>
<evidence type="ECO:0000313" key="2">
    <source>
        <dbReference type="Proteomes" id="UP000037035"/>
    </source>
</evidence>
<gene>
    <name evidence="1" type="ORF">VP01_1793g6</name>
</gene>
<sequence>MATSDSNGKILCTCPKCLGNSYVKDGVTHQGLVPATQHNSLCVYAVGNPCMIFSLTKLVHYNLQFTLCILLPGFTSIADSIPRDIQTITHRLNLKPVLESHVCCPKCYSLYTLEFSPLTCQYKETSKSRPIPHLSSSLRAFLTGSSGCYAFRT</sequence>
<reference evidence="1 2" key="1">
    <citation type="submission" date="2015-08" db="EMBL/GenBank/DDBJ databases">
        <title>Next Generation Sequencing and Analysis of the Genome of Puccinia sorghi L Schw, the Causal Agent of Maize Common Rust.</title>
        <authorList>
            <person name="Rochi L."/>
            <person name="Burguener G."/>
            <person name="Darino M."/>
            <person name="Turjanski A."/>
            <person name="Kreff E."/>
            <person name="Dieguez M.J."/>
            <person name="Sacco F."/>
        </authorList>
    </citation>
    <scope>NUCLEOTIDE SEQUENCE [LARGE SCALE GENOMIC DNA]</scope>
    <source>
        <strain evidence="1 2">RO10H11247</strain>
    </source>
</reference>
<dbReference type="Proteomes" id="UP000037035">
    <property type="component" value="Unassembled WGS sequence"/>
</dbReference>
<dbReference type="EMBL" id="LAVV01006607">
    <property type="protein sequence ID" value="KNZ59156.1"/>
    <property type="molecule type" value="Genomic_DNA"/>
</dbReference>
<name>A0A0L6VEE4_9BASI</name>
<evidence type="ECO:0000313" key="1">
    <source>
        <dbReference type="EMBL" id="KNZ59156.1"/>
    </source>
</evidence>
<dbReference type="AlphaFoldDB" id="A0A0L6VEE4"/>
<dbReference type="OrthoDB" id="2676629at2759"/>